<protein>
    <recommendedName>
        <fullName evidence="10">Permease</fullName>
    </recommendedName>
</protein>
<keyword evidence="4 7" id="KW-0812">Transmembrane</keyword>
<dbReference type="InterPro" id="IPR005524">
    <property type="entry name" value="DUF318"/>
</dbReference>
<dbReference type="PANTHER" id="PTHR43299:SF1">
    <property type="entry name" value="UPF0718 PROTEIN YRAQ"/>
    <property type="match status" value="1"/>
</dbReference>
<keyword evidence="5 7" id="KW-1133">Transmembrane helix</keyword>
<evidence type="ECO:0000313" key="9">
    <source>
        <dbReference type="Proteomes" id="UP001165074"/>
    </source>
</evidence>
<feature type="transmembrane region" description="Helical" evidence="7">
    <location>
        <begin position="88"/>
        <end position="107"/>
    </location>
</feature>
<evidence type="ECO:0000256" key="2">
    <source>
        <dbReference type="ARBA" id="ARBA00006386"/>
    </source>
</evidence>
<sequence>MTTLGSEDQVRRTSRRDVRAGVAGVCVLAVVLVGGLLWAKWLPYIDEASGLGRTHTWPGGAIFASAGEPGAAPSWSGAWEFATTYFQAVWRAALVAVLAAAAIDALVPRTWLLTVMNRRSRLGQAFAGGVASLPSLTCTCCAAPVMVGLRARGAAVSASLAYWVGNPVLNPAVLVFLFLVAPWQFGVVRIVVGAALVFGVTAVVGRLTGGRELPVEPAARPDPVRLRELPLRYLRSLARFALVLLPEYVIVVLMVGALSG</sequence>
<dbReference type="EMBL" id="BSTK01000010">
    <property type="protein sequence ID" value="GLY88278.1"/>
    <property type="molecule type" value="Genomic_DNA"/>
</dbReference>
<evidence type="ECO:0000256" key="4">
    <source>
        <dbReference type="ARBA" id="ARBA00022692"/>
    </source>
</evidence>
<keyword evidence="6 7" id="KW-0472">Membrane</keyword>
<keyword evidence="3" id="KW-1003">Cell membrane</keyword>
<evidence type="ECO:0000256" key="6">
    <source>
        <dbReference type="ARBA" id="ARBA00023136"/>
    </source>
</evidence>
<dbReference type="PANTHER" id="PTHR43299">
    <property type="entry name" value="UPF0718 PROTEIN YRAQ"/>
    <property type="match status" value="1"/>
</dbReference>
<evidence type="ECO:0000256" key="7">
    <source>
        <dbReference type="SAM" id="Phobius"/>
    </source>
</evidence>
<feature type="transmembrane region" description="Helical" evidence="7">
    <location>
        <begin position="20"/>
        <end position="39"/>
    </location>
</feature>
<proteinExistence type="inferred from homology"/>
<reference evidence="8" key="1">
    <citation type="submission" date="2023-03" db="EMBL/GenBank/DDBJ databases">
        <title>Actinoallomurus iriomotensis NBRC 103684.</title>
        <authorList>
            <person name="Ichikawa N."/>
            <person name="Sato H."/>
            <person name="Tonouchi N."/>
        </authorList>
    </citation>
    <scope>NUCLEOTIDE SEQUENCE</scope>
    <source>
        <strain evidence="8">NBRC 103684</strain>
    </source>
</reference>
<comment type="subcellular location">
    <subcellularLocation>
        <location evidence="1">Cell membrane</location>
        <topology evidence="1">Multi-pass membrane protein</topology>
    </subcellularLocation>
</comment>
<comment type="caution">
    <text evidence="8">The sequence shown here is derived from an EMBL/GenBank/DDBJ whole genome shotgun (WGS) entry which is preliminary data.</text>
</comment>
<feature type="transmembrane region" description="Helical" evidence="7">
    <location>
        <begin position="187"/>
        <end position="207"/>
    </location>
</feature>
<feature type="transmembrane region" description="Helical" evidence="7">
    <location>
        <begin position="160"/>
        <end position="180"/>
    </location>
</feature>
<evidence type="ECO:0000256" key="1">
    <source>
        <dbReference type="ARBA" id="ARBA00004651"/>
    </source>
</evidence>
<dbReference type="Proteomes" id="UP001165074">
    <property type="component" value="Unassembled WGS sequence"/>
</dbReference>
<dbReference type="AlphaFoldDB" id="A0A9W6S706"/>
<dbReference type="Pfam" id="PF03773">
    <property type="entry name" value="ArsP_1"/>
    <property type="match status" value="1"/>
</dbReference>
<keyword evidence="9" id="KW-1185">Reference proteome</keyword>
<feature type="transmembrane region" description="Helical" evidence="7">
    <location>
        <begin position="237"/>
        <end position="258"/>
    </location>
</feature>
<name>A0A9W6S706_9ACTN</name>
<evidence type="ECO:0000313" key="8">
    <source>
        <dbReference type="EMBL" id="GLY88278.1"/>
    </source>
</evidence>
<comment type="similarity">
    <text evidence="2">Belongs to the UPF0718 family.</text>
</comment>
<evidence type="ECO:0000256" key="5">
    <source>
        <dbReference type="ARBA" id="ARBA00022989"/>
    </source>
</evidence>
<dbReference type="RefSeq" id="WP_285578019.1">
    <property type="nucleotide sequence ID" value="NZ_BSTK01000010.1"/>
</dbReference>
<evidence type="ECO:0000256" key="3">
    <source>
        <dbReference type="ARBA" id="ARBA00022475"/>
    </source>
</evidence>
<organism evidence="8 9">
    <name type="scientific">Actinoallomurus iriomotensis</name>
    <dbReference type="NCBI Taxonomy" id="478107"/>
    <lineage>
        <taxon>Bacteria</taxon>
        <taxon>Bacillati</taxon>
        <taxon>Actinomycetota</taxon>
        <taxon>Actinomycetes</taxon>
        <taxon>Streptosporangiales</taxon>
        <taxon>Thermomonosporaceae</taxon>
        <taxon>Actinoallomurus</taxon>
    </lineage>
</organism>
<accession>A0A9W6S706</accession>
<dbReference type="GO" id="GO:0005886">
    <property type="term" value="C:plasma membrane"/>
    <property type="evidence" value="ECO:0007669"/>
    <property type="project" value="UniProtKB-SubCell"/>
</dbReference>
<gene>
    <name evidence="8" type="ORF">Airi02_062070</name>
</gene>
<evidence type="ECO:0008006" key="10">
    <source>
        <dbReference type="Google" id="ProtNLM"/>
    </source>
</evidence>
<feature type="transmembrane region" description="Helical" evidence="7">
    <location>
        <begin position="127"/>
        <end position="148"/>
    </location>
</feature>